<name>Q85X42_PINKO</name>
<dbReference type="EMBL" id="AY228468">
    <property type="protein sequence ID" value="AAO74021.1"/>
    <property type="molecule type" value="Genomic_DNA"/>
</dbReference>
<keyword evidence="1" id="KW-0150">Chloroplast</keyword>
<keyword evidence="1" id="KW-0934">Plastid</keyword>
<dbReference type="AlphaFoldDB" id="Q85X42"/>
<organism evidence="1">
    <name type="scientific">Pinus koraiensis</name>
    <name type="common">Korean pine</name>
    <dbReference type="NCBI Taxonomy" id="88728"/>
    <lineage>
        <taxon>Eukaryota</taxon>
        <taxon>Viridiplantae</taxon>
        <taxon>Streptophyta</taxon>
        <taxon>Embryophyta</taxon>
        <taxon>Tracheophyta</taxon>
        <taxon>Spermatophyta</taxon>
        <taxon>Pinopsida</taxon>
        <taxon>Pinidae</taxon>
        <taxon>Conifers I</taxon>
        <taxon>Pinales</taxon>
        <taxon>Pinaceae</taxon>
        <taxon>Pinus</taxon>
        <taxon>Pinus subgen. Strobus</taxon>
    </lineage>
</organism>
<dbReference type="RefSeq" id="NP_817172.1">
    <property type="nucleotide sequence ID" value="NC_004677.2"/>
</dbReference>
<evidence type="ECO:0000313" key="1">
    <source>
        <dbReference type="EMBL" id="AAO74021.1"/>
    </source>
</evidence>
<dbReference type="GeneID" id="1450730"/>
<reference evidence="1" key="1">
    <citation type="submission" date="2007-04" db="EMBL/GenBank/DDBJ databases">
        <authorList>
            <person name="Noh E.W."/>
            <person name="Lee J.S."/>
            <person name="Choi Y.I."/>
            <person name="Han M.S."/>
            <person name="Yi Y.S."/>
            <person name="Han S.U."/>
        </authorList>
    </citation>
    <scope>NUCLEOTIDE SEQUENCE</scope>
</reference>
<proteinExistence type="predicted"/>
<protein>
    <submittedName>
        <fullName evidence="1">ORF60d</fullName>
    </submittedName>
</protein>
<accession>Q85X42</accession>
<sequence length="60" mass="6522">MKDPIEAATPMHIVCTFGTITCIISKRPTPGITDPPGQLINEKISLFASSALKYTMRPMS</sequence>
<geneLocation type="chloroplast" evidence="1"/>